<sequence length="154" mass="17003">MARSAGLLMYRLGPRGPEVLLAHPGGPFWARKDEGAWTLPKGELTEGEDALAGARREFGEETGHCPSGPFGDLGEVRMKSGKRVQAWAFAGDFDPAQLRSSTFEVEWPPRSGRLQQFAEVDRVAWFTLDEARPKLLPAQQPFLDRLAQALREAG</sequence>
<dbReference type="EMBL" id="SMLK01000001">
    <property type="protein sequence ID" value="TFZ08588.1"/>
    <property type="molecule type" value="Genomic_DNA"/>
</dbReference>
<dbReference type="RefSeq" id="WP_135248524.1">
    <property type="nucleotide sequence ID" value="NZ_SMLK01000001.1"/>
</dbReference>
<dbReference type="PROSITE" id="PS51462">
    <property type="entry name" value="NUDIX"/>
    <property type="match status" value="1"/>
</dbReference>
<proteinExistence type="predicted"/>
<dbReference type="PANTHER" id="PTHR21340:SF7">
    <property type="entry name" value="NUDIX HYDROLASE DOMAIN-CONTAINING PROTEIN"/>
    <property type="match status" value="1"/>
</dbReference>
<dbReference type="GO" id="GO:0006167">
    <property type="term" value="P:AMP biosynthetic process"/>
    <property type="evidence" value="ECO:0007669"/>
    <property type="project" value="TreeGrafter"/>
</dbReference>
<keyword evidence="2" id="KW-0378">Hydrolase</keyword>
<dbReference type="Gene3D" id="3.90.79.10">
    <property type="entry name" value="Nucleoside Triphosphate Pyrophosphohydrolase"/>
    <property type="match status" value="1"/>
</dbReference>
<gene>
    <name evidence="4" type="ORF">EZ216_05380</name>
</gene>
<organism evidence="4 5">
    <name type="scientific">Ramlibacter humi</name>
    <dbReference type="NCBI Taxonomy" id="2530451"/>
    <lineage>
        <taxon>Bacteria</taxon>
        <taxon>Pseudomonadati</taxon>
        <taxon>Pseudomonadota</taxon>
        <taxon>Betaproteobacteria</taxon>
        <taxon>Burkholderiales</taxon>
        <taxon>Comamonadaceae</taxon>
        <taxon>Ramlibacter</taxon>
    </lineage>
</organism>
<name>A0A4Z0CDJ5_9BURK</name>
<feature type="domain" description="Nudix hydrolase" evidence="3">
    <location>
        <begin position="1"/>
        <end position="148"/>
    </location>
</feature>
<comment type="caution">
    <text evidence="4">The sequence shown here is derived from an EMBL/GenBank/DDBJ whole genome shotgun (WGS) entry which is preliminary data.</text>
</comment>
<dbReference type="SUPFAM" id="SSF55811">
    <property type="entry name" value="Nudix"/>
    <property type="match status" value="1"/>
</dbReference>
<keyword evidence="5" id="KW-1185">Reference proteome</keyword>
<dbReference type="AlphaFoldDB" id="A0A4Z0CDJ5"/>
<comment type="cofactor">
    <cofactor evidence="1">
        <name>Mg(2+)</name>
        <dbReference type="ChEBI" id="CHEBI:18420"/>
    </cofactor>
</comment>
<evidence type="ECO:0000259" key="3">
    <source>
        <dbReference type="PROSITE" id="PS51462"/>
    </source>
</evidence>
<evidence type="ECO:0000256" key="1">
    <source>
        <dbReference type="ARBA" id="ARBA00001946"/>
    </source>
</evidence>
<dbReference type="Proteomes" id="UP000297839">
    <property type="component" value="Unassembled WGS sequence"/>
</dbReference>
<dbReference type="OrthoDB" id="954553at2"/>
<dbReference type="InterPro" id="IPR015797">
    <property type="entry name" value="NUDIX_hydrolase-like_dom_sf"/>
</dbReference>
<dbReference type="PROSITE" id="PS00893">
    <property type="entry name" value="NUDIX_BOX"/>
    <property type="match status" value="1"/>
</dbReference>
<dbReference type="Pfam" id="PF00293">
    <property type="entry name" value="NUDIX"/>
    <property type="match status" value="1"/>
</dbReference>
<dbReference type="GO" id="GO:0006754">
    <property type="term" value="P:ATP biosynthetic process"/>
    <property type="evidence" value="ECO:0007669"/>
    <property type="project" value="TreeGrafter"/>
</dbReference>
<dbReference type="InterPro" id="IPR000086">
    <property type="entry name" value="NUDIX_hydrolase_dom"/>
</dbReference>
<reference evidence="4 5" key="1">
    <citation type="submission" date="2019-03" db="EMBL/GenBank/DDBJ databases">
        <title>Ramlibacter sp. 18x22-1, whole genome shotgun sequence.</title>
        <authorList>
            <person name="Zhang X."/>
            <person name="Feng G."/>
            <person name="Zhu H."/>
        </authorList>
    </citation>
    <scope>NUCLEOTIDE SEQUENCE [LARGE SCALE GENOMIC DNA]</scope>
    <source>
        <strain evidence="4 5">18x22-1</strain>
    </source>
</reference>
<dbReference type="CDD" id="cd04662">
    <property type="entry name" value="NUDIX_Hydrolase"/>
    <property type="match status" value="1"/>
</dbReference>
<dbReference type="GO" id="GO:0004081">
    <property type="term" value="F:bis(5'-nucleosyl)-tetraphosphatase (asymmetrical) activity"/>
    <property type="evidence" value="ECO:0007669"/>
    <property type="project" value="TreeGrafter"/>
</dbReference>
<protein>
    <submittedName>
        <fullName evidence="4">NUDIX domain-containing protein</fullName>
    </submittedName>
</protein>
<evidence type="ECO:0000313" key="4">
    <source>
        <dbReference type="EMBL" id="TFZ08588.1"/>
    </source>
</evidence>
<dbReference type="InterPro" id="IPR020084">
    <property type="entry name" value="NUDIX_hydrolase_CS"/>
</dbReference>
<evidence type="ECO:0000313" key="5">
    <source>
        <dbReference type="Proteomes" id="UP000297839"/>
    </source>
</evidence>
<accession>A0A4Z0CDJ5</accession>
<evidence type="ECO:0000256" key="2">
    <source>
        <dbReference type="ARBA" id="ARBA00022801"/>
    </source>
</evidence>
<dbReference type="PANTHER" id="PTHR21340">
    <property type="entry name" value="DIADENOSINE 5,5-P1,P4-TETRAPHOSPHATE PYROPHOSPHOHYDROLASE MUTT"/>
    <property type="match status" value="1"/>
</dbReference>
<dbReference type="InterPro" id="IPR051325">
    <property type="entry name" value="Nudix_hydrolase_domain"/>
</dbReference>